<dbReference type="PANTHER" id="PTHR34217:SF1">
    <property type="entry name" value="CARBOXYPEPTIDASE 1"/>
    <property type="match status" value="1"/>
</dbReference>
<keyword evidence="1 4" id="KW-0378">Hydrolase</keyword>
<keyword evidence="1 2" id="KW-0479">Metal-binding</keyword>
<accession>A0A0H5DS32</accession>
<dbReference type="EMBL" id="CWGJ01000028">
    <property type="protein sequence ID" value="CRX39477.1"/>
    <property type="molecule type" value="Genomic_DNA"/>
</dbReference>
<proteinExistence type="inferred from homology"/>
<evidence type="ECO:0000256" key="3">
    <source>
        <dbReference type="PIRSR" id="PIRSR006615-2"/>
    </source>
</evidence>
<dbReference type="OrthoDB" id="9772308at2"/>
<comment type="similarity">
    <text evidence="1">Belongs to the peptidase M32 family.</text>
</comment>
<dbReference type="CDD" id="cd06460">
    <property type="entry name" value="M32_Taq"/>
    <property type="match status" value="1"/>
</dbReference>
<gene>
    <name evidence="4" type="ORF">ELAC_2157</name>
</gene>
<keyword evidence="1 4" id="KW-0121">Carboxypeptidase</keyword>
<dbReference type="PROSITE" id="PS52034">
    <property type="entry name" value="PEPTIDASE_M32"/>
    <property type="match status" value="1"/>
</dbReference>
<dbReference type="InterPro" id="IPR001333">
    <property type="entry name" value="Peptidase_M32_Taq"/>
</dbReference>
<dbReference type="AlphaFoldDB" id="A0A0H5DS32"/>
<dbReference type="GO" id="GO:0046872">
    <property type="term" value="F:metal ion binding"/>
    <property type="evidence" value="ECO:0007669"/>
    <property type="project" value="UniProtKB-KW"/>
</dbReference>
<dbReference type="Proteomes" id="UP000220251">
    <property type="component" value="Unassembled WGS sequence"/>
</dbReference>
<reference evidence="5" key="1">
    <citation type="submission" date="2015-06" db="EMBL/GenBank/DDBJ databases">
        <authorList>
            <person name="Bertelli C."/>
        </authorList>
    </citation>
    <scope>NUCLEOTIDE SEQUENCE [LARGE SCALE GENOMIC DNA]</scope>
    <source>
        <strain evidence="5">CRIB-30</strain>
    </source>
</reference>
<keyword evidence="1" id="KW-0645">Protease</keyword>
<name>A0A0H5DS32_9BACT</name>
<organism evidence="4 5">
    <name type="scientific">Estrella lausannensis</name>
    <dbReference type="NCBI Taxonomy" id="483423"/>
    <lineage>
        <taxon>Bacteria</taxon>
        <taxon>Pseudomonadati</taxon>
        <taxon>Chlamydiota</taxon>
        <taxon>Chlamydiia</taxon>
        <taxon>Parachlamydiales</taxon>
        <taxon>Candidatus Criblamydiaceae</taxon>
        <taxon>Estrella</taxon>
    </lineage>
</organism>
<dbReference type="GO" id="GO:0004181">
    <property type="term" value="F:metallocarboxypeptidase activity"/>
    <property type="evidence" value="ECO:0007669"/>
    <property type="project" value="UniProtKB-UniRule"/>
</dbReference>
<comment type="cofactor">
    <cofactor evidence="2">
        <name>Zn(2+)</name>
        <dbReference type="ChEBI" id="CHEBI:29105"/>
    </cofactor>
    <text evidence="2">Binds 1 zinc ion per subunit.</text>
</comment>
<dbReference type="Pfam" id="PF02074">
    <property type="entry name" value="Peptidase_M32"/>
    <property type="match status" value="1"/>
</dbReference>
<feature type="active site" description="Proton donor/acceptor" evidence="3">
    <location>
        <position position="273"/>
    </location>
</feature>
<dbReference type="PANTHER" id="PTHR34217">
    <property type="entry name" value="METAL-DEPENDENT CARBOXYPEPTIDASE"/>
    <property type="match status" value="1"/>
</dbReference>
<evidence type="ECO:0000256" key="2">
    <source>
        <dbReference type="PIRSR" id="PIRSR006615-1"/>
    </source>
</evidence>
<dbReference type="SUPFAM" id="SSF55486">
    <property type="entry name" value="Metalloproteases ('zincins'), catalytic domain"/>
    <property type="match status" value="1"/>
</dbReference>
<feature type="binding site" evidence="2">
    <location>
        <position position="276"/>
    </location>
    <ligand>
        <name>Zn(2+)</name>
        <dbReference type="ChEBI" id="CHEBI:29105"/>
        <note>catalytic</note>
    </ligand>
</feature>
<dbReference type="GO" id="GO:0006508">
    <property type="term" value="P:proteolysis"/>
    <property type="evidence" value="ECO:0007669"/>
    <property type="project" value="UniProtKB-UniRule"/>
</dbReference>
<evidence type="ECO:0000313" key="4">
    <source>
        <dbReference type="EMBL" id="CRX39477.1"/>
    </source>
</evidence>
<dbReference type="RefSeq" id="WP_098039343.1">
    <property type="nucleotide sequence ID" value="NZ_CWGJ01000028.1"/>
</dbReference>
<dbReference type="EC" id="3.4.17.19" evidence="1"/>
<protein>
    <recommendedName>
        <fullName evidence="1">Metal-dependent carboxypeptidase</fullName>
        <ecNumber evidence="1">3.4.17.19</ecNumber>
    </recommendedName>
</protein>
<feature type="binding site" evidence="2">
    <location>
        <position position="302"/>
    </location>
    <ligand>
        <name>Zn(2+)</name>
        <dbReference type="ChEBI" id="CHEBI:29105"/>
        <note>catalytic</note>
    </ligand>
</feature>
<keyword evidence="1" id="KW-0482">Metalloprotease</keyword>
<sequence length="504" mass="57255">MPKNSQKQYNLLFSLSKHAKTLQGISSLLEWDHETYMPEGSASIRAEQVKTLAGLVHQCKTAKEYEGALGSLINIKTGALKAKDLPLPKQRALIMWRRDFVKAKALPTSFVEEFAALTSKSVSVWRAAKEKSSFKEFAPYLKKIIDLCRKKAELIGYEKHPYDALIDEFEPGETADNLAELFGNVKPSLVSLIAKTQTKKKIDDSFLRGNFDPEKQMELGNEILKDIGFDFRYGRVDFSTHPFSSSSHPQDSRITTRKPSDNLIANISILMHEGGHSLYEMGLPEKEYGSPLAEAVSLGIHESQSRFYEIWIGQGKPFWKRYFPKLADTFGGKLKKVSFDNFYKAINKVAPSFIRVDADELTYPMHVILRFEIEKALIEGSASVNEIPDLWRSKMKEMLGIVPKTDQEGCLQDIHWSMGAFGYFPTYLLGSMYAAQIFDAFQAKNPDFEERIQKEGLSFIKDYLGKTIHRHGRQYDSRELIKRATGKAFSPAAYLNYLQKKYGA</sequence>
<dbReference type="PRINTS" id="PR00998">
    <property type="entry name" value="CRBOXYPTASET"/>
</dbReference>
<feature type="binding site" evidence="2">
    <location>
        <position position="272"/>
    </location>
    <ligand>
        <name>Zn(2+)</name>
        <dbReference type="ChEBI" id="CHEBI:29105"/>
        <note>catalytic</note>
    </ligand>
</feature>
<keyword evidence="5" id="KW-1185">Reference proteome</keyword>
<dbReference type="PIRSF" id="PIRSF006615">
    <property type="entry name" value="Zn_crbxpep_Taq"/>
    <property type="match status" value="1"/>
</dbReference>
<comment type="function">
    <text evidence="1">Broad specificity carboxypetidase that releases amino acids sequentially from the C-terminus, including neutral, aromatic, polar and basic residues.</text>
</comment>
<keyword evidence="2" id="KW-0862">Zinc</keyword>
<evidence type="ECO:0000256" key="1">
    <source>
        <dbReference type="PIRNR" id="PIRNR006615"/>
    </source>
</evidence>
<evidence type="ECO:0000313" key="5">
    <source>
        <dbReference type="Proteomes" id="UP000220251"/>
    </source>
</evidence>
<dbReference type="Gene3D" id="1.10.1370.30">
    <property type="match status" value="1"/>
</dbReference>
<comment type="catalytic activity">
    <reaction evidence="1">
        <text>Release of a C-terminal amino acid with broad specificity, except for -Pro.</text>
        <dbReference type="EC" id="3.4.17.19"/>
    </reaction>
</comment>